<dbReference type="HOGENOM" id="CLU_2044483_0_0_2"/>
<dbReference type="InParanoid" id="K0IHT9"/>
<name>K0IHT9_NITGG</name>
<accession>K0IHT9</accession>
<reference evidence="3 4" key="1">
    <citation type="journal article" date="2012" name="Environ. Microbiol.">
        <title>The genome of the ammonia-oxidizing Candidatus Nitrososphaera gargensis: insights into metabolic versatility and environmental adaptations.</title>
        <authorList>
            <person name="Spang A."/>
            <person name="Poehlein A."/>
            <person name="Offre P."/>
            <person name="Zumbragel S."/>
            <person name="Haider S."/>
            <person name="Rychlik N."/>
            <person name="Nowka B."/>
            <person name="Schmeisser C."/>
            <person name="Lebedeva E.V."/>
            <person name="Rattei T."/>
            <person name="Bohm C."/>
            <person name="Schmid M."/>
            <person name="Galushko A."/>
            <person name="Hatzenpichler R."/>
            <person name="Weinmaier T."/>
            <person name="Daniel R."/>
            <person name="Schleper C."/>
            <person name="Spieck E."/>
            <person name="Streit W."/>
            <person name="Wagner M."/>
        </authorList>
    </citation>
    <scope>NUCLEOTIDE SEQUENCE [LARGE SCALE GENOMIC DNA]</scope>
    <source>
        <strain evidence="4">Ga9.2</strain>
    </source>
</reference>
<dbReference type="Proteomes" id="UP000008037">
    <property type="component" value="Chromosome"/>
</dbReference>
<feature type="region of interest" description="Disordered" evidence="1">
    <location>
        <begin position="78"/>
        <end position="106"/>
    </location>
</feature>
<dbReference type="GeneID" id="13796672"/>
<sequence>MHNPIEEMDDEVSSQKKKSFEVIITALNMAAMGAGIAAAVIAASKSKAASADAGKIEKSISDLSAKFDKMSEQLKSIQPEVNNNTTTKEVDKKPEGAAQPHNKPQDVIYVRKSSEFSFYN</sequence>
<dbReference type="AlphaFoldDB" id="K0IHT9"/>
<feature type="compositionally biased region" description="Polar residues" evidence="1">
    <location>
        <begin position="78"/>
        <end position="87"/>
    </location>
</feature>
<keyword evidence="4" id="KW-1185">Reference proteome</keyword>
<organism evidence="3 4">
    <name type="scientific">Nitrososphaera gargensis (strain Ga9.2)</name>
    <dbReference type="NCBI Taxonomy" id="1237085"/>
    <lineage>
        <taxon>Archaea</taxon>
        <taxon>Nitrososphaerota</taxon>
        <taxon>Nitrososphaeria</taxon>
        <taxon>Nitrososphaerales</taxon>
        <taxon>Nitrososphaeraceae</taxon>
        <taxon>Nitrososphaera</taxon>
    </lineage>
</organism>
<evidence type="ECO:0000313" key="4">
    <source>
        <dbReference type="Proteomes" id="UP000008037"/>
    </source>
</evidence>
<dbReference type="KEGG" id="nga:Ngar_c04980"/>
<dbReference type="RefSeq" id="WP_015017988.1">
    <property type="nucleotide sequence ID" value="NC_018719.1"/>
</dbReference>
<keyword evidence="2" id="KW-0472">Membrane</keyword>
<gene>
    <name evidence="3" type="ordered locus">Ngar_c04980</name>
</gene>
<feature type="transmembrane region" description="Helical" evidence="2">
    <location>
        <begin position="20"/>
        <end position="43"/>
    </location>
</feature>
<dbReference type="BioCyc" id="CNIT1237085:G1324-496-MONOMER"/>
<evidence type="ECO:0000313" key="3">
    <source>
        <dbReference type="EMBL" id="AFU57442.1"/>
    </source>
</evidence>
<proteinExistence type="predicted"/>
<evidence type="ECO:0000256" key="2">
    <source>
        <dbReference type="SAM" id="Phobius"/>
    </source>
</evidence>
<keyword evidence="2" id="KW-1133">Transmembrane helix</keyword>
<keyword evidence="2" id="KW-0812">Transmembrane</keyword>
<dbReference type="EMBL" id="CP002408">
    <property type="protein sequence ID" value="AFU57442.1"/>
    <property type="molecule type" value="Genomic_DNA"/>
</dbReference>
<dbReference type="PATRIC" id="fig|1237085.11.peg.477"/>
<dbReference type="STRING" id="1237085.Ngar_c04980"/>
<protein>
    <submittedName>
        <fullName evidence="3">Uncharacterized protein</fullName>
    </submittedName>
</protein>
<evidence type="ECO:0000256" key="1">
    <source>
        <dbReference type="SAM" id="MobiDB-lite"/>
    </source>
</evidence>